<comment type="subunit">
    <text evidence="4">Component of the Mediator complex.</text>
</comment>
<evidence type="ECO:0000313" key="6">
    <source>
        <dbReference type="Proteomes" id="UP000187609"/>
    </source>
</evidence>
<dbReference type="GO" id="GO:0006357">
    <property type="term" value="P:regulation of transcription by RNA polymerase II"/>
    <property type="evidence" value="ECO:0007669"/>
    <property type="project" value="InterPro"/>
</dbReference>
<proteinExistence type="inferred from homology"/>
<comment type="subcellular location">
    <subcellularLocation>
        <location evidence="1 4">Nucleus</location>
    </subcellularLocation>
</comment>
<dbReference type="PANTHER" id="PTHR12465">
    <property type="entry name" value="UBIQUITIN SPECIFIC PROTEASE HOMOLOG 49"/>
    <property type="match status" value="1"/>
</dbReference>
<organism evidence="5 6">
    <name type="scientific">Nicotiana attenuata</name>
    <name type="common">Coyote tobacco</name>
    <dbReference type="NCBI Taxonomy" id="49451"/>
    <lineage>
        <taxon>Eukaryota</taxon>
        <taxon>Viridiplantae</taxon>
        <taxon>Streptophyta</taxon>
        <taxon>Embryophyta</taxon>
        <taxon>Tracheophyta</taxon>
        <taxon>Spermatophyta</taxon>
        <taxon>Magnoliopsida</taxon>
        <taxon>eudicotyledons</taxon>
        <taxon>Gunneridae</taxon>
        <taxon>Pentapetalae</taxon>
        <taxon>asterids</taxon>
        <taxon>lamiids</taxon>
        <taxon>Solanales</taxon>
        <taxon>Solanaceae</taxon>
        <taxon>Nicotianoideae</taxon>
        <taxon>Nicotianeae</taxon>
        <taxon>Nicotiana</taxon>
    </lineage>
</organism>
<dbReference type="GeneID" id="109224099"/>
<dbReference type="InterPro" id="IPR013921">
    <property type="entry name" value="Mediator_Med20"/>
</dbReference>
<accession>A0A1J6IJS7</accession>
<dbReference type="Gramene" id="OIT05365">
    <property type="protein sequence ID" value="OIT05365"/>
    <property type="gene ID" value="A4A49_10822"/>
</dbReference>
<evidence type="ECO:0000256" key="1">
    <source>
        <dbReference type="ARBA" id="ARBA00004123"/>
    </source>
</evidence>
<dbReference type="PANTHER" id="PTHR12465:SF0">
    <property type="entry name" value="MEDIATOR OF RNA POLYMERASE II TRANSCRIPTION SUBUNIT 20"/>
    <property type="match status" value="1"/>
</dbReference>
<evidence type="ECO:0000256" key="3">
    <source>
        <dbReference type="ARBA" id="ARBA00023242"/>
    </source>
</evidence>
<evidence type="ECO:0000256" key="2">
    <source>
        <dbReference type="ARBA" id="ARBA00010743"/>
    </source>
</evidence>
<comment type="caution">
    <text evidence="5">The sequence shown here is derived from an EMBL/GenBank/DDBJ whole genome shotgun (WGS) entry which is preliminary data.</text>
</comment>
<dbReference type="GO" id="GO:0003713">
    <property type="term" value="F:transcription coactivator activity"/>
    <property type="evidence" value="ECO:0007669"/>
    <property type="project" value="TreeGrafter"/>
</dbReference>
<keyword evidence="4" id="KW-0804">Transcription</keyword>
<gene>
    <name evidence="5" type="primary">MED20A_0</name>
    <name evidence="4" type="synonym">MED20</name>
    <name evidence="5" type="ORF">A4A49_10822</name>
</gene>
<keyword evidence="6" id="KW-1185">Reference proteome</keyword>
<dbReference type="Pfam" id="PF08612">
    <property type="entry name" value="Med20"/>
    <property type="match status" value="1"/>
</dbReference>
<dbReference type="OrthoDB" id="1854899at2759"/>
<dbReference type="Proteomes" id="UP000187609">
    <property type="component" value="Unassembled WGS sequence"/>
</dbReference>
<dbReference type="OMA" id="HEHPGLY"/>
<dbReference type="EMBL" id="MJEQ01037185">
    <property type="protein sequence ID" value="OIT05365.1"/>
    <property type="molecule type" value="Genomic_DNA"/>
</dbReference>
<comment type="function">
    <text evidence="4">Component of the Mediator complex, a coactivator involved in the regulated transcription of nearly all RNA polymerase II-dependent genes. Mediator functions as a bridge to convey information from gene-specific regulatory proteins to the basal RNA polymerase II transcription machinery. Mediator is recruited to promoters by direct interactions with regulatory proteins and serves as a scaffold for the assembly of a functional preinitiation complex with RNA polymerase II and the general transcription factors.</text>
</comment>
<keyword evidence="3 4" id="KW-0539">Nucleus</keyword>
<reference evidence="5" key="1">
    <citation type="submission" date="2016-11" db="EMBL/GenBank/DDBJ databases">
        <title>The genome of Nicotiana attenuata.</title>
        <authorList>
            <person name="Xu S."/>
            <person name="Brockmoeller T."/>
            <person name="Gaquerel E."/>
            <person name="Navarro A."/>
            <person name="Kuhl H."/>
            <person name="Gase K."/>
            <person name="Ling Z."/>
            <person name="Zhou W."/>
            <person name="Kreitzer C."/>
            <person name="Stanke M."/>
            <person name="Tang H."/>
            <person name="Lyons E."/>
            <person name="Pandey P."/>
            <person name="Pandey S.P."/>
            <person name="Timmermann B."/>
            <person name="Baldwin I.T."/>
        </authorList>
    </citation>
    <scope>NUCLEOTIDE SEQUENCE [LARGE SCALE GENOMIC DNA]</scope>
    <source>
        <strain evidence="5">UT</strain>
    </source>
</reference>
<name>A0A1J6IJS7_NICAT</name>
<dbReference type="GO" id="GO:0016592">
    <property type="term" value="C:mediator complex"/>
    <property type="evidence" value="ECO:0007669"/>
    <property type="project" value="InterPro"/>
</dbReference>
<dbReference type="KEGG" id="nau:109224099"/>
<evidence type="ECO:0000256" key="4">
    <source>
        <dbReference type="RuleBase" id="RU364152"/>
    </source>
</evidence>
<protein>
    <recommendedName>
        <fullName evidence="4">Mediator of RNA polymerase II transcription subunit 20</fullName>
    </recommendedName>
    <alternativeName>
        <fullName evidence="4">Mediator complex subunit 20</fullName>
    </alternativeName>
</protein>
<keyword evidence="4" id="KW-0805">Transcription regulation</keyword>
<dbReference type="STRING" id="49451.A0A1J6IJS7"/>
<dbReference type="SMR" id="A0A1J6IJS7"/>
<comment type="similarity">
    <text evidence="2 4">Belongs to the Mediator complex subunit 20 family.</text>
</comment>
<keyword evidence="4" id="KW-0010">Activator</keyword>
<sequence length="223" mass="25602">MPIKWVLHWQPNAGTTVNTQILTEVSQCVESINGVKEGRWKATLSFYKPMLRVEQANALEFPRDFLGISLQEQPNKYYFVIRGQRLILEAESSIQTIMEKLQSYKTRVALNFEGFQYQLGDFQLRVGKVVPIHSESLRGIVMEMEYLPISSWEKSHQIMGEFFDIWQEALAKRSLPGHFVHIEPILSEFGLSDQYTSQHTAVQYASIMAQMIATAQSAQAVRN</sequence>
<dbReference type="AlphaFoldDB" id="A0A1J6IJS7"/>
<evidence type="ECO:0000313" key="5">
    <source>
        <dbReference type="EMBL" id="OIT05365.1"/>
    </source>
</evidence>